<gene>
    <name evidence="1" type="ORF">QPX54_06930</name>
</gene>
<dbReference type="RefSeq" id="WP_201809150.1">
    <property type="nucleotide sequence ID" value="NZ_CP068160.1"/>
</dbReference>
<evidence type="ECO:0000313" key="2">
    <source>
        <dbReference type="Proteomes" id="UP001226160"/>
    </source>
</evidence>
<organism evidence="1 2">
    <name type="scientific">Corynebacterium propinquum</name>
    <dbReference type="NCBI Taxonomy" id="43769"/>
    <lineage>
        <taxon>Bacteria</taxon>
        <taxon>Bacillati</taxon>
        <taxon>Actinomycetota</taxon>
        <taxon>Actinomycetes</taxon>
        <taxon>Mycobacteriales</taxon>
        <taxon>Corynebacteriaceae</taxon>
        <taxon>Corynebacterium</taxon>
    </lineage>
</organism>
<dbReference type="EMBL" id="JASNVP010000005">
    <property type="protein sequence ID" value="MDK4326242.1"/>
    <property type="molecule type" value="Genomic_DNA"/>
</dbReference>
<sequence>MNGQAEIFLDIVAAHQETTFSSVLENIGVGIASVISGVLDPIFQLVTSSSK</sequence>
<proteinExistence type="predicted"/>
<dbReference type="AlphaFoldDB" id="A0AAP4F6K6"/>
<dbReference type="Proteomes" id="UP001226160">
    <property type="component" value="Unassembled WGS sequence"/>
</dbReference>
<evidence type="ECO:0000313" key="1">
    <source>
        <dbReference type="EMBL" id="MDK4326242.1"/>
    </source>
</evidence>
<reference evidence="1" key="1">
    <citation type="submission" date="2023-05" db="EMBL/GenBank/DDBJ databases">
        <title>Metabolic capabilities are highly conserved among human nasal-associated Corynebacterium species in pangenomic analyses.</title>
        <authorList>
            <person name="Tran T.H."/>
            <person name="Roberts A.Q."/>
            <person name="Escapa I.F."/>
            <person name="Gao W."/>
            <person name="Conlan S."/>
            <person name="Kong H."/>
            <person name="Segre J.A."/>
            <person name="Kelly M.S."/>
            <person name="Lemon K.P."/>
        </authorList>
    </citation>
    <scope>NUCLEOTIDE SEQUENCE</scope>
    <source>
        <strain evidence="1">KPL2654</strain>
    </source>
</reference>
<protein>
    <submittedName>
        <fullName evidence="1">Uncharacterized protein</fullName>
    </submittedName>
</protein>
<comment type="caution">
    <text evidence="1">The sequence shown here is derived from an EMBL/GenBank/DDBJ whole genome shotgun (WGS) entry which is preliminary data.</text>
</comment>
<name>A0AAP4F6K6_9CORY</name>
<accession>A0AAP4F6K6</accession>